<dbReference type="PANTHER" id="PTHR47718:SF15">
    <property type="entry name" value="PROTEIN FAR1-RELATED SEQUENCE 5-LIKE"/>
    <property type="match status" value="1"/>
</dbReference>
<protein>
    <submittedName>
        <fullName evidence="1">Uncharacterized protein</fullName>
    </submittedName>
</protein>
<evidence type="ECO:0000313" key="1">
    <source>
        <dbReference type="EMBL" id="KAK2652835.1"/>
    </source>
</evidence>
<dbReference type="PANTHER" id="PTHR47718">
    <property type="entry name" value="OS01G0519700 PROTEIN"/>
    <property type="match status" value="1"/>
</dbReference>
<accession>A0AAD9X4W8</accession>
<dbReference type="Proteomes" id="UP001280121">
    <property type="component" value="Unassembled WGS sequence"/>
</dbReference>
<evidence type="ECO:0000313" key="2">
    <source>
        <dbReference type="Proteomes" id="UP001280121"/>
    </source>
</evidence>
<organism evidence="1 2">
    <name type="scientific">Dipteronia dyeriana</name>
    <dbReference type="NCBI Taxonomy" id="168575"/>
    <lineage>
        <taxon>Eukaryota</taxon>
        <taxon>Viridiplantae</taxon>
        <taxon>Streptophyta</taxon>
        <taxon>Embryophyta</taxon>
        <taxon>Tracheophyta</taxon>
        <taxon>Spermatophyta</taxon>
        <taxon>Magnoliopsida</taxon>
        <taxon>eudicotyledons</taxon>
        <taxon>Gunneridae</taxon>
        <taxon>Pentapetalae</taxon>
        <taxon>rosids</taxon>
        <taxon>malvids</taxon>
        <taxon>Sapindales</taxon>
        <taxon>Sapindaceae</taxon>
        <taxon>Hippocastanoideae</taxon>
        <taxon>Acereae</taxon>
        <taxon>Dipteronia</taxon>
    </lineage>
</organism>
<sequence>MVWVVTEFVTEHSHKLSHRNMNQFLRLHRKVKDCDISQVKSLQSVGVTSQVMDHLVDEAGSYTGVGHMKKYLQNCFDAIQRSSTFHNSDTDALISYMTAKA</sequence>
<name>A0AAD9X4W8_9ROSI</name>
<proteinExistence type="predicted"/>
<keyword evidence="2" id="KW-1185">Reference proteome</keyword>
<gene>
    <name evidence="1" type="ORF">Ddye_012691</name>
</gene>
<dbReference type="AlphaFoldDB" id="A0AAD9X4W8"/>
<reference evidence="1" key="1">
    <citation type="journal article" date="2023" name="Plant J.">
        <title>Genome sequences and population genomics provide insights into the demographic history, inbreeding, and mutation load of two 'living fossil' tree species of Dipteronia.</title>
        <authorList>
            <person name="Feng Y."/>
            <person name="Comes H.P."/>
            <person name="Chen J."/>
            <person name="Zhu S."/>
            <person name="Lu R."/>
            <person name="Zhang X."/>
            <person name="Li P."/>
            <person name="Qiu J."/>
            <person name="Olsen K.M."/>
            <person name="Qiu Y."/>
        </authorList>
    </citation>
    <scope>NUCLEOTIDE SEQUENCE</scope>
    <source>
        <strain evidence="1">KIB01</strain>
    </source>
</reference>
<dbReference type="EMBL" id="JANJYI010000004">
    <property type="protein sequence ID" value="KAK2652835.1"/>
    <property type="molecule type" value="Genomic_DNA"/>
</dbReference>
<comment type="caution">
    <text evidence="1">The sequence shown here is derived from an EMBL/GenBank/DDBJ whole genome shotgun (WGS) entry which is preliminary data.</text>
</comment>